<feature type="domain" description="Thioredoxin" evidence="15">
    <location>
        <begin position="22"/>
        <end position="175"/>
    </location>
</feature>
<comment type="catalytic activity">
    <reaction evidence="12">
        <text>a hydroperoxide + [thioredoxin]-dithiol = an alcohol + [thioredoxin]-disulfide + H2O</text>
        <dbReference type="Rhea" id="RHEA:62620"/>
        <dbReference type="Rhea" id="RHEA-COMP:10698"/>
        <dbReference type="Rhea" id="RHEA-COMP:10700"/>
        <dbReference type="ChEBI" id="CHEBI:15377"/>
        <dbReference type="ChEBI" id="CHEBI:29950"/>
        <dbReference type="ChEBI" id="CHEBI:30879"/>
        <dbReference type="ChEBI" id="CHEBI:35924"/>
        <dbReference type="ChEBI" id="CHEBI:50058"/>
        <dbReference type="EC" id="1.11.1.24"/>
    </reaction>
</comment>
<feature type="signal peptide" evidence="14">
    <location>
        <begin position="1"/>
        <end position="20"/>
    </location>
</feature>
<evidence type="ECO:0000313" key="17">
    <source>
        <dbReference type="Proteomes" id="UP000197153"/>
    </source>
</evidence>
<evidence type="ECO:0000256" key="6">
    <source>
        <dbReference type="ARBA" id="ARBA00023002"/>
    </source>
</evidence>
<dbReference type="GO" id="GO:0045454">
    <property type="term" value="P:cell redox homeostasis"/>
    <property type="evidence" value="ECO:0007669"/>
    <property type="project" value="TreeGrafter"/>
</dbReference>
<dbReference type="KEGG" id="nao:Y958_25600"/>
<evidence type="ECO:0000256" key="10">
    <source>
        <dbReference type="ARBA" id="ARBA00038489"/>
    </source>
</evidence>
<evidence type="ECO:0000256" key="11">
    <source>
        <dbReference type="ARBA" id="ARBA00042639"/>
    </source>
</evidence>
<evidence type="ECO:0000256" key="3">
    <source>
        <dbReference type="ARBA" id="ARBA00013017"/>
    </source>
</evidence>
<evidence type="ECO:0000259" key="15">
    <source>
        <dbReference type="PROSITE" id="PS51352"/>
    </source>
</evidence>
<dbReference type="PROSITE" id="PS51352">
    <property type="entry name" value="THIOREDOXIN_2"/>
    <property type="match status" value="1"/>
</dbReference>
<evidence type="ECO:0000256" key="4">
    <source>
        <dbReference type="ARBA" id="ARBA00022559"/>
    </source>
</evidence>
<dbReference type="InterPro" id="IPR013766">
    <property type="entry name" value="Thioredoxin_domain"/>
</dbReference>
<keyword evidence="17" id="KW-1185">Reference proteome</keyword>
<dbReference type="PANTHER" id="PTHR42801:SF4">
    <property type="entry name" value="AHPC_TSA FAMILY PROTEIN"/>
    <property type="match status" value="1"/>
</dbReference>
<dbReference type="InterPro" id="IPR000866">
    <property type="entry name" value="AhpC/TSA"/>
</dbReference>
<evidence type="ECO:0000256" key="2">
    <source>
        <dbReference type="ARBA" id="ARBA00011245"/>
    </source>
</evidence>
<dbReference type="GO" id="GO:0005737">
    <property type="term" value="C:cytoplasm"/>
    <property type="evidence" value="ECO:0007669"/>
    <property type="project" value="TreeGrafter"/>
</dbReference>
<dbReference type="AlphaFoldDB" id="A0A248JZW3"/>
<dbReference type="Gene3D" id="3.40.30.10">
    <property type="entry name" value="Glutaredoxin"/>
    <property type="match status" value="1"/>
</dbReference>
<keyword evidence="6" id="KW-0560">Oxidoreductase</keyword>
<reference evidence="16 17" key="1">
    <citation type="submission" date="2017-06" db="EMBL/GenBank/DDBJ databases">
        <title>Complete genome sequence of Nitrospirillum amazonense strain CBAmC, an endophytic nitrogen-fixing and plant growth-promoting bacterium, isolated from sugarcane.</title>
        <authorList>
            <person name="Schwab S."/>
            <person name="dos Santos Teixeira K.R."/>
            <person name="Simoes Araujo J.L."/>
            <person name="Soares Vidal M."/>
            <person name="Borges de Freitas H.R."/>
            <person name="Rivello Crivelaro A.L."/>
            <person name="Bueno de Camargo Nunes A."/>
            <person name="dos Santos C.M."/>
            <person name="Palmeira da Silva Rosa D."/>
            <person name="da Silva Padilha D."/>
            <person name="da Silva E."/>
            <person name="Araujo Terra L."/>
            <person name="Soares Mendes V."/>
            <person name="Farinelli L."/>
            <person name="Magalhaes Cruz L."/>
            <person name="Baldani J.I."/>
        </authorList>
    </citation>
    <scope>NUCLEOTIDE SEQUENCE [LARGE SCALE GENOMIC DNA]</scope>
    <source>
        <strain evidence="16 17">CBAmC</strain>
    </source>
</reference>
<dbReference type="GO" id="GO:0034599">
    <property type="term" value="P:cellular response to oxidative stress"/>
    <property type="evidence" value="ECO:0007669"/>
    <property type="project" value="TreeGrafter"/>
</dbReference>
<keyword evidence="4" id="KW-0575">Peroxidase</keyword>
<dbReference type="InterPro" id="IPR050924">
    <property type="entry name" value="Peroxiredoxin_BCP/PrxQ"/>
</dbReference>
<dbReference type="InterPro" id="IPR024706">
    <property type="entry name" value="Peroxiredoxin_AhpC-typ"/>
</dbReference>
<evidence type="ECO:0000256" key="13">
    <source>
        <dbReference type="PIRSR" id="PIRSR000239-1"/>
    </source>
</evidence>
<evidence type="ECO:0000256" key="5">
    <source>
        <dbReference type="ARBA" id="ARBA00022862"/>
    </source>
</evidence>
<feature type="active site" description="Cysteine sulfenic acid (-SOH) intermediate; for peroxidase activity" evidence="13">
    <location>
        <position position="68"/>
    </location>
</feature>
<sequence length="176" mass="18447">MRTIVLAAALSLAVTVPAWAALPNGAPAPAFTAQGALGGKTSTFSLTDALKKGPVVLYFFPAAFTKGCTVEAHEFAEATETFKQYGATVVGVTAGNIDRVAEFSSVECRDKFMVAADPDAKIAAEYDAKSQGNSAISNRTSYVIGQDGKVVASYTDNNPDQHVQLMLDAVKALHTK</sequence>
<comment type="similarity">
    <text evidence="10">Belongs to the peroxiredoxin family. BCP/PrxQ subfamily.</text>
</comment>
<dbReference type="EMBL" id="CP022112">
    <property type="protein sequence ID" value="ASG24283.1"/>
    <property type="molecule type" value="Genomic_DNA"/>
</dbReference>
<dbReference type="InterPro" id="IPR036249">
    <property type="entry name" value="Thioredoxin-like_sf"/>
</dbReference>
<organism evidence="16 17">
    <name type="scientific">Nitrospirillum viridazoti CBAmc</name>
    <dbReference type="NCBI Taxonomy" id="1441467"/>
    <lineage>
        <taxon>Bacteria</taxon>
        <taxon>Pseudomonadati</taxon>
        <taxon>Pseudomonadota</taxon>
        <taxon>Alphaproteobacteria</taxon>
        <taxon>Rhodospirillales</taxon>
        <taxon>Azospirillaceae</taxon>
        <taxon>Nitrospirillum</taxon>
        <taxon>Nitrospirillum viridazoti</taxon>
    </lineage>
</organism>
<evidence type="ECO:0000256" key="14">
    <source>
        <dbReference type="SAM" id="SignalP"/>
    </source>
</evidence>
<accession>A0A248JZW3</accession>
<feature type="chain" id="PRO_5011511180" description="thioredoxin-dependent peroxiredoxin" evidence="14">
    <location>
        <begin position="21"/>
        <end position="176"/>
    </location>
</feature>
<dbReference type="RefSeq" id="WP_088874719.1">
    <property type="nucleotide sequence ID" value="NZ_CP022112.1"/>
</dbReference>
<comment type="function">
    <text evidence="1">Thiol-specific peroxidase that catalyzes the reduction of hydrogen peroxide and organic hydroperoxides to water and alcohols, respectively. Plays a role in cell protection against oxidative stress by detoxifying peroxides and as sensor of hydrogen peroxide-mediated signaling events.</text>
</comment>
<keyword evidence="8" id="KW-0676">Redox-active center</keyword>
<comment type="subunit">
    <text evidence="2">Monomer.</text>
</comment>
<dbReference type="PANTHER" id="PTHR42801">
    <property type="entry name" value="THIOREDOXIN-DEPENDENT PEROXIDE REDUCTASE"/>
    <property type="match status" value="1"/>
</dbReference>
<dbReference type="PIRSF" id="PIRSF000239">
    <property type="entry name" value="AHPC"/>
    <property type="match status" value="1"/>
</dbReference>
<dbReference type="EC" id="1.11.1.24" evidence="3"/>
<evidence type="ECO:0000256" key="7">
    <source>
        <dbReference type="ARBA" id="ARBA00023157"/>
    </source>
</evidence>
<proteinExistence type="inferred from homology"/>
<keyword evidence="14" id="KW-0732">Signal</keyword>
<evidence type="ECO:0000256" key="8">
    <source>
        <dbReference type="ARBA" id="ARBA00023284"/>
    </source>
</evidence>
<evidence type="ECO:0000313" key="16">
    <source>
        <dbReference type="EMBL" id="ASG24283.1"/>
    </source>
</evidence>
<dbReference type="Pfam" id="PF00578">
    <property type="entry name" value="AhpC-TSA"/>
    <property type="match status" value="1"/>
</dbReference>
<evidence type="ECO:0000256" key="12">
    <source>
        <dbReference type="ARBA" id="ARBA00049091"/>
    </source>
</evidence>
<evidence type="ECO:0000256" key="1">
    <source>
        <dbReference type="ARBA" id="ARBA00003330"/>
    </source>
</evidence>
<dbReference type="SUPFAM" id="SSF52833">
    <property type="entry name" value="Thioredoxin-like"/>
    <property type="match status" value="1"/>
</dbReference>
<gene>
    <name evidence="16" type="ORF">Y958_25600</name>
</gene>
<dbReference type="GO" id="GO:0008379">
    <property type="term" value="F:thioredoxin peroxidase activity"/>
    <property type="evidence" value="ECO:0007669"/>
    <property type="project" value="TreeGrafter"/>
</dbReference>
<keyword evidence="5" id="KW-0049">Antioxidant</keyword>
<evidence type="ECO:0000256" key="9">
    <source>
        <dbReference type="ARBA" id="ARBA00032824"/>
    </source>
</evidence>
<dbReference type="CDD" id="cd03017">
    <property type="entry name" value="PRX_BCP"/>
    <property type="match status" value="1"/>
</dbReference>
<protein>
    <recommendedName>
        <fullName evidence="3">thioredoxin-dependent peroxiredoxin</fullName>
        <ecNumber evidence="3">1.11.1.24</ecNumber>
    </recommendedName>
    <alternativeName>
        <fullName evidence="9">Thioredoxin peroxidase</fullName>
    </alternativeName>
    <alternativeName>
        <fullName evidence="11">Thioredoxin-dependent peroxiredoxin Bcp</fullName>
    </alternativeName>
</protein>
<keyword evidence="7" id="KW-1015">Disulfide bond</keyword>
<dbReference type="Proteomes" id="UP000197153">
    <property type="component" value="Chromosome 3"/>
</dbReference>
<name>A0A248JZW3_9PROT</name>